<dbReference type="AlphaFoldDB" id="A0A4Y7L5Z4"/>
<dbReference type="Pfam" id="PF05605">
    <property type="entry name" value="zf-Di19"/>
    <property type="match status" value="1"/>
</dbReference>
<evidence type="ECO:0000313" key="4">
    <source>
        <dbReference type="EMBL" id="RZC80616.1"/>
    </source>
</evidence>
<name>A0A4Y7L5Z4_PAPSO</name>
<dbReference type="InterPro" id="IPR008598">
    <property type="entry name" value="Di19_Zn-bd"/>
</dbReference>
<dbReference type="Proteomes" id="UP000316621">
    <property type="component" value="Chromosome 10"/>
</dbReference>
<sequence>MDSDLWTSRLAAAKRQYALQHSQLGGLDRLNIDDLLVEEESRPDFPCPYCFEDYDIASLCSHLEDEHPFESKVTRRRRLRRVGIPNSQTLSLLGRDLREAHLQVLLGGGGYSRSSSSDASSNAVTDSFLSSLVMNFSASDAEEISNSLVSNMEDASAKNVTPISSWKPSLDSSLSYEERQQKMRQVTARAGFVQDLILSTLFSDD</sequence>
<dbReference type="PANTHER" id="PTHR31875">
    <property type="entry name" value="PROTEIN DEHYDRATION-INDUCED 19"/>
    <property type="match status" value="1"/>
</dbReference>
<feature type="domain" description="Di19 zinc-binding" evidence="2">
    <location>
        <begin position="44"/>
        <end position="73"/>
    </location>
</feature>
<evidence type="ECO:0000259" key="2">
    <source>
        <dbReference type="Pfam" id="PF05605"/>
    </source>
</evidence>
<proteinExistence type="inferred from homology"/>
<evidence type="ECO:0000256" key="1">
    <source>
        <dbReference type="ARBA" id="ARBA00007109"/>
    </source>
</evidence>
<dbReference type="PANTHER" id="PTHR31875:SF6">
    <property type="entry name" value="PROTEIN DEHYDRATION-INDUCED 19"/>
    <property type="match status" value="1"/>
</dbReference>
<gene>
    <name evidence="4" type="ORF">C5167_043183</name>
</gene>
<dbReference type="InterPro" id="IPR027935">
    <property type="entry name" value="Di19_C"/>
</dbReference>
<dbReference type="Gramene" id="RZC80616">
    <property type="protein sequence ID" value="RZC80616"/>
    <property type="gene ID" value="C5167_043183"/>
</dbReference>
<accession>A0A4Y7L5Z4</accession>
<dbReference type="EMBL" id="CM010724">
    <property type="protein sequence ID" value="RZC80616.1"/>
    <property type="molecule type" value="Genomic_DNA"/>
</dbReference>
<evidence type="ECO:0000259" key="3">
    <source>
        <dbReference type="Pfam" id="PF14571"/>
    </source>
</evidence>
<reference evidence="4 5" key="1">
    <citation type="journal article" date="2018" name="Science">
        <title>The opium poppy genome and morphinan production.</title>
        <authorList>
            <person name="Guo L."/>
            <person name="Winzer T."/>
            <person name="Yang X."/>
            <person name="Li Y."/>
            <person name="Ning Z."/>
            <person name="He Z."/>
            <person name="Teodor R."/>
            <person name="Lu Y."/>
            <person name="Bowser T.A."/>
            <person name="Graham I.A."/>
            <person name="Ye K."/>
        </authorList>
    </citation>
    <scope>NUCLEOTIDE SEQUENCE [LARGE SCALE GENOMIC DNA]</scope>
    <source>
        <strain evidence="5">cv. HN1</strain>
        <tissue evidence="4">Leaves</tissue>
    </source>
</reference>
<comment type="similarity">
    <text evidence="1">Belongs to the Di19 family.</text>
</comment>
<dbReference type="InterPro" id="IPR033347">
    <property type="entry name" value="Di19"/>
</dbReference>
<keyword evidence="5" id="KW-1185">Reference proteome</keyword>
<evidence type="ECO:0008006" key="6">
    <source>
        <dbReference type="Google" id="ProtNLM"/>
    </source>
</evidence>
<dbReference type="Pfam" id="PF14571">
    <property type="entry name" value="Di19_C"/>
    <property type="match status" value="1"/>
</dbReference>
<evidence type="ECO:0000313" key="5">
    <source>
        <dbReference type="Proteomes" id="UP000316621"/>
    </source>
</evidence>
<dbReference type="OMA" id="LEDEHPC"/>
<organism evidence="4 5">
    <name type="scientific">Papaver somniferum</name>
    <name type="common">Opium poppy</name>
    <dbReference type="NCBI Taxonomy" id="3469"/>
    <lineage>
        <taxon>Eukaryota</taxon>
        <taxon>Viridiplantae</taxon>
        <taxon>Streptophyta</taxon>
        <taxon>Embryophyta</taxon>
        <taxon>Tracheophyta</taxon>
        <taxon>Spermatophyta</taxon>
        <taxon>Magnoliopsida</taxon>
        <taxon>Ranunculales</taxon>
        <taxon>Papaveraceae</taxon>
        <taxon>Papaveroideae</taxon>
        <taxon>Papaver</taxon>
    </lineage>
</organism>
<feature type="domain" description="Di19 C-terminal" evidence="3">
    <location>
        <begin position="90"/>
        <end position="201"/>
    </location>
</feature>
<protein>
    <recommendedName>
        <fullName evidence="6">Protein dehydration-induced 19 C-terminal domain-containing protein</fullName>
    </recommendedName>
</protein>